<dbReference type="RefSeq" id="WP_068124572.1">
    <property type="nucleotide sequence ID" value="NZ_CCXJ01000764.2"/>
</dbReference>
<evidence type="ECO:0000256" key="2">
    <source>
        <dbReference type="ARBA" id="ARBA00023125"/>
    </source>
</evidence>
<protein>
    <submittedName>
        <fullName evidence="6">DNA-binding IclR family transcriptional regulator</fullName>
    </submittedName>
</protein>
<dbReference type="InterPro" id="IPR005471">
    <property type="entry name" value="Tscrpt_reg_IclR_N"/>
</dbReference>
<dbReference type="Gene3D" id="3.30.450.40">
    <property type="match status" value="1"/>
</dbReference>
<sequence length="269" mass="29869">MPPTSEKSPSATTTRGSRTLEGLERALDVLMLFARPGTESLGISEISRALDLPKAVVHRIVTTLCGRDFLELDPVSRRYKLGPSWLVMGSTYSHRLDVRDLTRDTLRELSAVTDETSTLSIRHGYHRVYLDQVTPNRLVIMSVQVGDRFPLHAGSSSKAFLAYLPREEQEDYLDSVDLVQLTEQTKVDRTELTEELAQIRERGYAFSFGERQQGAGAVAAPLLDFEGKPVAVISVCGPGDRIQPRVDELATTLLERTRALSTRLGYAGH</sequence>
<dbReference type="InterPro" id="IPR036390">
    <property type="entry name" value="WH_DNA-bd_sf"/>
</dbReference>
<evidence type="ECO:0000256" key="1">
    <source>
        <dbReference type="ARBA" id="ARBA00023015"/>
    </source>
</evidence>
<gene>
    <name evidence="6" type="ORF">J2S59_001661</name>
</gene>
<dbReference type="SMART" id="SM00346">
    <property type="entry name" value="HTH_ICLR"/>
    <property type="match status" value="1"/>
</dbReference>
<dbReference type="InterPro" id="IPR036388">
    <property type="entry name" value="WH-like_DNA-bd_sf"/>
</dbReference>
<dbReference type="EMBL" id="JAUSQM010000001">
    <property type="protein sequence ID" value="MDP9821852.1"/>
    <property type="molecule type" value="Genomic_DNA"/>
</dbReference>
<dbReference type="InterPro" id="IPR014757">
    <property type="entry name" value="Tscrpt_reg_IclR_C"/>
</dbReference>
<reference evidence="6 7" key="1">
    <citation type="submission" date="2023-07" db="EMBL/GenBank/DDBJ databases">
        <title>Sequencing the genomes of 1000 actinobacteria strains.</title>
        <authorList>
            <person name="Klenk H.-P."/>
        </authorList>
    </citation>
    <scope>NUCLEOTIDE SEQUENCE [LARGE SCALE GENOMIC DNA]</scope>
    <source>
        <strain evidence="6 7">GD13</strain>
    </source>
</reference>
<dbReference type="Pfam" id="PF09339">
    <property type="entry name" value="HTH_IclR"/>
    <property type="match status" value="1"/>
</dbReference>
<evidence type="ECO:0000259" key="4">
    <source>
        <dbReference type="PROSITE" id="PS51077"/>
    </source>
</evidence>
<keyword evidence="2 6" id="KW-0238">DNA-binding</keyword>
<proteinExistence type="predicted"/>
<organism evidence="6 7">
    <name type="scientific">Nocardioides massiliensis</name>
    <dbReference type="NCBI Taxonomy" id="1325935"/>
    <lineage>
        <taxon>Bacteria</taxon>
        <taxon>Bacillati</taxon>
        <taxon>Actinomycetota</taxon>
        <taxon>Actinomycetes</taxon>
        <taxon>Propionibacteriales</taxon>
        <taxon>Nocardioidaceae</taxon>
        <taxon>Nocardioides</taxon>
    </lineage>
</organism>
<dbReference type="Proteomes" id="UP001240447">
    <property type="component" value="Unassembled WGS sequence"/>
</dbReference>
<evidence type="ECO:0000259" key="5">
    <source>
        <dbReference type="PROSITE" id="PS51078"/>
    </source>
</evidence>
<dbReference type="PROSITE" id="PS51077">
    <property type="entry name" value="HTH_ICLR"/>
    <property type="match status" value="1"/>
</dbReference>
<keyword evidence="3" id="KW-0804">Transcription</keyword>
<keyword evidence="7" id="KW-1185">Reference proteome</keyword>
<comment type="caution">
    <text evidence="6">The sequence shown here is derived from an EMBL/GenBank/DDBJ whole genome shotgun (WGS) entry which is preliminary data.</text>
</comment>
<feature type="domain" description="IclR-ED" evidence="5">
    <location>
        <begin position="84"/>
        <end position="266"/>
    </location>
</feature>
<evidence type="ECO:0000313" key="7">
    <source>
        <dbReference type="Proteomes" id="UP001240447"/>
    </source>
</evidence>
<name>A0ABT9NNM2_9ACTN</name>
<dbReference type="InterPro" id="IPR050707">
    <property type="entry name" value="HTH_MetabolicPath_Reg"/>
</dbReference>
<dbReference type="Pfam" id="PF01614">
    <property type="entry name" value="IclR_C"/>
    <property type="match status" value="1"/>
</dbReference>
<dbReference type="PANTHER" id="PTHR30136:SF35">
    <property type="entry name" value="HTH-TYPE TRANSCRIPTIONAL REGULATOR RV1719"/>
    <property type="match status" value="1"/>
</dbReference>
<keyword evidence="1" id="KW-0805">Transcription regulation</keyword>
<dbReference type="PANTHER" id="PTHR30136">
    <property type="entry name" value="HELIX-TURN-HELIX TRANSCRIPTIONAL REGULATOR, ICLR FAMILY"/>
    <property type="match status" value="1"/>
</dbReference>
<dbReference type="GO" id="GO:0003677">
    <property type="term" value="F:DNA binding"/>
    <property type="evidence" value="ECO:0007669"/>
    <property type="project" value="UniProtKB-KW"/>
</dbReference>
<feature type="domain" description="HTH iclR-type" evidence="4">
    <location>
        <begin position="20"/>
        <end position="83"/>
    </location>
</feature>
<dbReference type="SUPFAM" id="SSF46785">
    <property type="entry name" value="Winged helix' DNA-binding domain"/>
    <property type="match status" value="1"/>
</dbReference>
<evidence type="ECO:0000313" key="6">
    <source>
        <dbReference type="EMBL" id="MDP9821852.1"/>
    </source>
</evidence>
<dbReference type="PROSITE" id="PS51078">
    <property type="entry name" value="ICLR_ED"/>
    <property type="match status" value="1"/>
</dbReference>
<dbReference type="SUPFAM" id="SSF55781">
    <property type="entry name" value="GAF domain-like"/>
    <property type="match status" value="1"/>
</dbReference>
<dbReference type="InterPro" id="IPR029016">
    <property type="entry name" value="GAF-like_dom_sf"/>
</dbReference>
<dbReference type="Gene3D" id="1.10.10.10">
    <property type="entry name" value="Winged helix-like DNA-binding domain superfamily/Winged helix DNA-binding domain"/>
    <property type="match status" value="1"/>
</dbReference>
<evidence type="ECO:0000256" key="3">
    <source>
        <dbReference type="ARBA" id="ARBA00023163"/>
    </source>
</evidence>
<accession>A0ABT9NNM2</accession>